<dbReference type="Proteomes" id="UP000192477">
    <property type="component" value="Unassembled WGS sequence"/>
</dbReference>
<protein>
    <recommendedName>
        <fullName evidence="4">Restriction endonuclease type IV Mrr domain-containing protein</fullName>
    </recommendedName>
</protein>
<dbReference type="InterPro" id="IPR011335">
    <property type="entry name" value="Restrct_endonuc-II-like"/>
</dbReference>
<gene>
    <name evidence="2" type="ORF">BH747_04005</name>
</gene>
<reference evidence="2 3" key="1">
    <citation type="journal article" date="2017" name="BMC Microbiol.">
        <title>Comparative genomics of Enterococcus spp. isolated from bovine feces.</title>
        <authorList>
            <person name="Beukers A.G."/>
            <person name="Zaheer R."/>
            <person name="Goji N."/>
            <person name="Amoako K.K."/>
            <person name="Chaves A.V."/>
            <person name="Ward M.P."/>
            <person name="McAllister T.A."/>
        </authorList>
    </citation>
    <scope>NUCLEOTIDE SEQUENCE [LARGE SCALE GENOMIC DNA]</scope>
    <source>
        <strain evidence="2 3">F1129D 143</strain>
    </source>
</reference>
<organism evidence="2 3">
    <name type="scientific">Enterococcus villorum</name>
    <dbReference type="NCBI Taxonomy" id="112904"/>
    <lineage>
        <taxon>Bacteria</taxon>
        <taxon>Bacillati</taxon>
        <taxon>Bacillota</taxon>
        <taxon>Bacilli</taxon>
        <taxon>Lactobacillales</taxon>
        <taxon>Enterococcaceae</taxon>
        <taxon>Enterococcus</taxon>
    </lineage>
</organism>
<evidence type="ECO:0000313" key="2">
    <source>
        <dbReference type="EMBL" id="OQO71164.1"/>
    </source>
</evidence>
<evidence type="ECO:0008006" key="4">
    <source>
        <dbReference type="Google" id="ProtNLM"/>
    </source>
</evidence>
<dbReference type="OrthoDB" id="8455814at2"/>
<dbReference type="GO" id="GO:0016787">
    <property type="term" value="F:hydrolase activity"/>
    <property type="evidence" value="ECO:0007669"/>
    <property type="project" value="UniProtKB-KW"/>
</dbReference>
<keyword evidence="1" id="KW-0378">Hydrolase</keyword>
<evidence type="ECO:0000313" key="3">
    <source>
        <dbReference type="Proteomes" id="UP000192477"/>
    </source>
</evidence>
<accession>A0A1V8YEX4</accession>
<proteinExistence type="predicted"/>
<dbReference type="AlphaFoldDB" id="A0A1V8YEX4"/>
<sequence>MFKSKGGRLGSLIQYVYQTLSELSYSGIEVKNKLDIVGKSGITHNIKLFYEFILHYITHRVIFECKNWNAKVFTLKAILDDIPNSAGIMVSPKGFQSGVKQFAEYYGIELISRNEQALLGVVAQKIYK</sequence>
<dbReference type="SUPFAM" id="SSF52980">
    <property type="entry name" value="Restriction endonuclease-like"/>
    <property type="match status" value="1"/>
</dbReference>
<dbReference type="RefSeq" id="WP_143352926.1">
    <property type="nucleotide sequence ID" value="NZ_MJEA01000002.1"/>
</dbReference>
<dbReference type="EMBL" id="MJEA01000002">
    <property type="protein sequence ID" value="OQO71164.1"/>
    <property type="molecule type" value="Genomic_DNA"/>
</dbReference>
<dbReference type="STRING" id="112904.BH747_04005"/>
<comment type="caution">
    <text evidence="2">The sequence shown here is derived from an EMBL/GenBank/DDBJ whole genome shotgun (WGS) entry which is preliminary data.</text>
</comment>
<name>A0A1V8YEX4_9ENTE</name>
<evidence type="ECO:0000256" key="1">
    <source>
        <dbReference type="ARBA" id="ARBA00022801"/>
    </source>
</evidence>